<evidence type="ECO:0000313" key="1">
    <source>
        <dbReference type="EMBL" id="QED91355.1"/>
    </source>
</evidence>
<dbReference type="Proteomes" id="UP000326695">
    <property type="component" value="Chromosome"/>
</dbReference>
<reference evidence="2" key="1">
    <citation type="journal article" date="2019" name="J. Anim. Genet.">
        <title>Description and whole genome sequencing of Eikenella exigua sp. nov., isolated from brain abscess and blood.</title>
        <authorList>
            <person name="Stormo K.A."/>
            <person name="Nygaard R.M."/>
            <person name="Bruvold T.S."/>
            <person name="Dimmen G."/>
            <person name="Lindemann P.C."/>
            <person name="Jordal S."/>
            <person name="Kommedal O."/>
        </authorList>
    </citation>
    <scope>NUCLEOTIDE SEQUENCE [LARGE SCALE GENOMIC DNA]</scope>
    <source>
        <strain evidence="2">PXX</strain>
    </source>
</reference>
<protein>
    <submittedName>
        <fullName evidence="1">Uncharacterized protein</fullName>
    </submittedName>
</protein>
<accession>A0AAX1F5U1</accession>
<organism evidence="1 2">
    <name type="scientific">Eikenella exigua</name>
    <dbReference type="NCBI Taxonomy" id="2528037"/>
    <lineage>
        <taxon>Bacteria</taxon>
        <taxon>Pseudomonadati</taxon>
        <taxon>Pseudomonadota</taxon>
        <taxon>Betaproteobacteria</taxon>
        <taxon>Neisseriales</taxon>
        <taxon>Neisseriaceae</taxon>
        <taxon>Eikenella</taxon>
    </lineage>
</organism>
<name>A0AAX1F5U1_9NEIS</name>
<dbReference type="AlphaFoldDB" id="A0AAX1F5U1"/>
<dbReference type="KEGG" id="eex:EZJ17_00965"/>
<evidence type="ECO:0000313" key="2">
    <source>
        <dbReference type="Proteomes" id="UP000326695"/>
    </source>
</evidence>
<proteinExistence type="predicted"/>
<dbReference type="RefSeq" id="WP_067444150.1">
    <property type="nucleotide sequence ID" value="NZ_CP038018.1"/>
</dbReference>
<keyword evidence="2" id="KW-1185">Reference proteome</keyword>
<gene>
    <name evidence="1" type="ORF">EZJ17_00965</name>
</gene>
<sequence>MRNDSKPTLSVSLHQPIREASYTCAYVVAAYGTLTPEHTKLLTQFFHRHHSQFAKAPFAMKWALLIWNTETAA</sequence>
<dbReference type="EMBL" id="CP038018">
    <property type="protein sequence ID" value="QED91355.1"/>
    <property type="molecule type" value="Genomic_DNA"/>
</dbReference>